<keyword evidence="3" id="KW-1185">Reference proteome</keyword>
<feature type="region of interest" description="Disordered" evidence="1">
    <location>
        <begin position="159"/>
        <end position="209"/>
    </location>
</feature>
<proteinExistence type="predicted"/>
<protein>
    <submittedName>
        <fullName evidence="2">Uncharacterized protein</fullName>
    </submittedName>
</protein>
<evidence type="ECO:0000313" key="2">
    <source>
        <dbReference type="EMBL" id="KAJ3585170.1"/>
    </source>
</evidence>
<evidence type="ECO:0000313" key="3">
    <source>
        <dbReference type="Proteomes" id="UP001148018"/>
    </source>
</evidence>
<dbReference type="Proteomes" id="UP001148018">
    <property type="component" value="Unassembled WGS sequence"/>
</dbReference>
<accession>A0A9Q0DDT9</accession>
<organism evidence="2 3">
    <name type="scientific">Muraenolepis orangiensis</name>
    <name type="common">Patagonian moray cod</name>
    <dbReference type="NCBI Taxonomy" id="630683"/>
    <lineage>
        <taxon>Eukaryota</taxon>
        <taxon>Metazoa</taxon>
        <taxon>Chordata</taxon>
        <taxon>Craniata</taxon>
        <taxon>Vertebrata</taxon>
        <taxon>Euteleostomi</taxon>
        <taxon>Actinopterygii</taxon>
        <taxon>Neopterygii</taxon>
        <taxon>Teleostei</taxon>
        <taxon>Neoteleostei</taxon>
        <taxon>Acanthomorphata</taxon>
        <taxon>Zeiogadaria</taxon>
        <taxon>Gadariae</taxon>
        <taxon>Gadiformes</taxon>
        <taxon>Muraenolepidoidei</taxon>
        <taxon>Muraenolepididae</taxon>
        <taxon>Muraenolepis</taxon>
    </lineage>
</organism>
<sequence>MPRMERRLKRCEAPLLVLHHHCQRRLLLLLLLLLCLLLLLLLLLFLRASYYGKACPPGVLLPRDGVVGDLTPLWKEEEECFFGLGVDLNTDETLGAQPKGHRRPLGGRQQPSSHTVMDGLPADPHLPDGFSSHHGQSLITSLLLLSSRFLPMEDFCERSVQRDQSRDQPRETSLERSVQRDQSRETSPERPTQRDESREISPERPVQED</sequence>
<reference evidence="2" key="1">
    <citation type="submission" date="2022-07" db="EMBL/GenBank/DDBJ databases">
        <title>Chromosome-level genome of Muraenolepis orangiensis.</title>
        <authorList>
            <person name="Kim J."/>
        </authorList>
    </citation>
    <scope>NUCLEOTIDE SEQUENCE</scope>
    <source>
        <strain evidence="2">KU_S4_2022</strain>
        <tissue evidence="2">Muscle</tissue>
    </source>
</reference>
<name>A0A9Q0DDT9_9TELE</name>
<feature type="region of interest" description="Disordered" evidence="1">
    <location>
        <begin position="93"/>
        <end position="132"/>
    </location>
</feature>
<dbReference type="EMBL" id="JANIIK010000118">
    <property type="protein sequence ID" value="KAJ3585170.1"/>
    <property type="molecule type" value="Genomic_DNA"/>
</dbReference>
<dbReference type="AlphaFoldDB" id="A0A9Q0DDT9"/>
<evidence type="ECO:0000256" key="1">
    <source>
        <dbReference type="SAM" id="MobiDB-lite"/>
    </source>
</evidence>
<comment type="caution">
    <text evidence="2">The sequence shown here is derived from an EMBL/GenBank/DDBJ whole genome shotgun (WGS) entry which is preliminary data.</text>
</comment>
<gene>
    <name evidence="2" type="ORF">NHX12_013891</name>
</gene>